<keyword evidence="2" id="KW-1185">Reference proteome</keyword>
<evidence type="ECO:0000313" key="2">
    <source>
        <dbReference type="Proteomes" id="UP000018227"/>
    </source>
</evidence>
<gene>
    <name evidence="1" type="ORF">GCWU0000282_002593</name>
</gene>
<dbReference type="Proteomes" id="UP000018227">
    <property type="component" value="Unassembled WGS sequence"/>
</dbReference>
<evidence type="ECO:0000313" key="1">
    <source>
        <dbReference type="EMBL" id="ESL02457.1"/>
    </source>
</evidence>
<accession>V2Y313</accession>
<dbReference type="EMBL" id="ACIL03000016">
    <property type="protein sequence ID" value="ESL02457.1"/>
    <property type="molecule type" value="Genomic_DNA"/>
</dbReference>
<sequence>MLFLHEKTAMILSSLPLKMHVPCGNRTPGYSLGAKVCTVIY</sequence>
<name>V2Y313_9FIRM</name>
<dbReference type="HOGENOM" id="CLU_3267503_0_0_9"/>
<dbReference type="AlphaFoldDB" id="V2Y313"/>
<organism evidence="1 2">
    <name type="scientific">Catonella morbi ATCC 51271</name>
    <dbReference type="NCBI Taxonomy" id="592026"/>
    <lineage>
        <taxon>Bacteria</taxon>
        <taxon>Bacillati</taxon>
        <taxon>Bacillota</taxon>
        <taxon>Clostridia</taxon>
        <taxon>Lachnospirales</taxon>
        <taxon>Lachnospiraceae</taxon>
        <taxon>Catonella</taxon>
    </lineage>
</organism>
<reference evidence="1 2" key="1">
    <citation type="submission" date="2013-06" db="EMBL/GenBank/DDBJ databases">
        <authorList>
            <person name="Weinstock G."/>
            <person name="Sodergren E."/>
            <person name="Clifton S."/>
            <person name="Fulton L."/>
            <person name="Fulton B."/>
            <person name="Courtney L."/>
            <person name="Fronick C."/>
            <person name="Harrison M."/>
            <person name="Strong C."/>
            <person name="Farmer C."/>
            <person name="Delahaunty K."/>
            <person name="Markovic C."/>
            <person name="Hall O."/>
            <person name="Minx P."/>
            <person name="Tomlinson C."/>
            <person name="Mitreva M."/>
            <person name="Nelson J."/>
            <person name="Hou S."/>
            <person name="Wollam A."/>
            <person name="Pepin K.H."/>
            <person name="Johnson M."/>
            <person name="Bhonagiri V."/>
            <person name="Nash W.E."/>
            <person name="Warren W."/>
            <person name="Chinwalla A."/>
            <person name="Mardis E.R."/>
            <person name="Wilson R.K."/>
        </authorList>
    </citation>
    <scope>NUCLEOTIDE SEQUENCE [LARGE SCALE GENOMIC DNA]</scope>
    <source>
        <strain evidence="1 2">ATCC 51271</strain>
    </source>
</reference>
<protein>
    <submittedName>
        <fullName evidence="1">Uncharacterized protein</fullName>
    </submittedName>
</protein>
<proteinExistence type="predicted"/>
<comment type="caution">
    <text evidence="1">The sequence shown here is derived from an EMBL/GenBank/DDBJ whole genome shotgun (WGS) entry which is preliminary data.</text>
</comment>